<feature type="transmembrane region" description="Helical" evidence="6">
    <location>
        <begin position="6"/>
        <end position="26"/>
    </location>
</feature>
<evidence type="ECO:0000313" key="8">
    <source>
        <dbReference type="Proteomes" id="UP000320314"/>
    </source>
</evidence>
<dbReference type="EMBL" id="VHLH01000010">
    <property type="protein sequence ID" value="TPW29605.1"/>
    <property type="molecule type" value="Genomic_DNA"/>
</dbReference>
<proteinExistence type="inferred from homology"/>
<dbReference type="GO" id="GO:0033013">
    <property type="term" value="P:tetrapyrrole metabolic process"/>
    <property type="evidence" value="ECO:0007669"/>
    <property type="project" value="UniProtKB-ARBA"/>
</dbReference>
<evidence type="ECO:0000256" key="6">
    <source>
        <dbReference type="SAM" id="Phobius"/>
    </source>
</evidence>
<keyword evidence="4 6" id="KW-1133">Transmembrane helix</keyword>
<dbReference type="FunFam" id="1.20.1260.100:FF:000001">
    <property type="entry name" value="translocator protein 2"/>
    <property type="match status" value="1"/>
</dbReference>
<dbReference type="PANTHER" id="PTHR10057:SF0">
    <property type="entry name" value="TRANSLOCATOR PROTEIN"/>
    <property type="match status" value="1"/>
</dbReference>
<evidence type="ECO:0000313" key="7">
    <source>
        <dbReference type="EMBL" id="TPW29605.1"/>
    </source>
</evidence>
<dbReference type="AlphaFoldDB" id="A0A506U9G9"/>
<dbReference type="Pfam" id="PF03073">
    <property type="entry name" value="TspO_MBR"/>
    <property type="match status" value="1"/>
</dbReference>
<dbReference type="Gene3D" id="1.20.1260.100">
    <property type="entry name" value="TspO/MBR protein"/>
    <property type="match status" value="1"/>
</dbReference>
<dbReference type="PIRSF" id="PIRSF005859">
    <property type="entry name" value="PBR"/>
    <property type="match status" value="1"/>
</dbReference>
<dbReference type="Proteomes" id="UP000320314">
    <property type="component" value="Unassembled WGS sequence"/>
</dbReference>
<accession>A0A506U9G9</accession>
<name>A0A506U9G9_9HYPH</name>
<feature type="transmembrane region" description="Helical" evidence="6">
    <location>
        <begin position="72"/>
        <end position="94"/>
    </location>
</feature>
<dbReference type="OrthoDB" id="9795496at2"/>
<dbReference type="InterPro" id="IPR038330">
    <property type="entry name" value="TspO/MBR-related_sf"/>
</dbReference>
<evidence type="ECO:0000256" key="5">
    <source>
        <dbReference type="ARBA" id="ARBA00023136"/>
    </source>
</evidence>
<comment type="similarity">
    <text evidence="2">Belongs to the TspO/BZRP family.</text>
</comment>
<evidence type="ECO:0000256" key="3">
    <source>
        <dbReference type="ARBA" id="ARBA00022692"/>
    </source>
</evidence>
<protein>
    <submittedName>
        <fullName evidence="7">Tryptophan-rich sensory protein</fullName>
    </submittedName>
</protein>
<keyword evidence="8" id="KW-1185">Reference proteome</keyword>
<dbReference type="PANTHER" id="PTHR10057">
    <property type="entry name" value="PERIPHERAL-TYPE BENZODIAZEPINE RECEPTOR"/>
    <property type="match status" value="1"/>
</dbReference>
<gene>
    <name evidence="7" type="ORF">FJU11_07125</name>
</gene>
<feature type="transmembrane region" description="Helical" evidence="6">
    <location>
        <begin position="46"/>
        <end position="66"/>
    </location>
</feature>
<reference evidence="7 8" key="1">
    <citation type="submission" date="2019-06" db="EMBL/GenBank/DDBJ databases">
        <authorList>
            <person name="Li M."/>
        </authorList>
    </citation>
    <scope>NUCLEOTIDE SEQUENCE [LARGE SCALE GENOMIC DNA]</scope>
    <source>
        <strain evidence="7 8">BGMRC6574</strain>
    </source>
</reference>
<sequence length="159" mass="17659">MTLTSILVLIGFLVLVFLVASGGAVFRPGPWYERIDKPDWTPPKWVFPTVWTPLYLLIAISGWLAWREAGFSFGLFTAYVVQLVLNYAWSALFFGLGRADYAFADVVALWIAIAATIASFAAVSALAAWLLVPYLVWVTIASVLNLSVWRRNQAMLAQV</sequence>
<dbReference type="RefSeq" id="WP_141166348.1">
    <property type="nucleotide sequence ID" value="NZ_VHLH01000010.1"/>
</dbReference>
<feature type="transmembrane region" description="Helical" evidence="6">
    <location>
        <begin position="128"/>
        <end position="149"/>
    </location>
</feature>
<dbReference type="GO" id="GO:0016020">
    <property type="term" value="C:membrane"/>
    <property type="evidence" value="ECO:0007669"/>
    <property type="project" value="UniProtKB-SubCell"/>
</dbReference>
<dbReference type="InterPro" id="IPR004307">
    <property type="entry name" value="TspO_MBR"/>
</dbReference>
<evidence type="ECO:0000256" key="1">
    <source>
        <dbReference type="ARBA" id="ARBA00004141"/>
    </source>
</evidence>
<dbReference type="CDD" id="cd15904">
    <property type="entry name" value="TSPO_MBR"/>
    <property type="match status" value="1"/>
</dbReference>
<organism evidence="7 8">
    <name type="scientific">Pararhizobium mangrovi</name>
    <dbReference type="NCBI Taxonomy" id="2590452"/>
    <lineage>
        <taxon>Bacteria</taxon>
        <taxon>Pseudomonadati</taxon>
        <taxon>Pseudomonadota</taxon>
        <taxon>Alphaproteobacteria</taxon>
        <taxon>Hyphomicrobiales</taxon>
        <taxon>Rhizobiaceae</taxon>
        <taxon>Rhizobium/Agrobacterium group</taxon>
        <taxon>Pararhizobium</taxon>
    </lineage>
</organism>
<feature type="transmembrane region" description="Helical" evidence="6">
    <location>
        <begin position="101"/>
        <end position="122"/>
    </location>
</feature>
<evidence type="ECO:0000256" key="4">
    <source>
        <dbReference type="ARBA" id="ARBA00022989"/>
    </source>
</evidence>
<comment type="caution">
    <text evidence="7">The sequence shown here is derived from an EMBL/GenBank/DDBJ whole genome shotgun (WGS) entry which is preliminary data.</text>
</comment>
<comment type="subcellular location">
    <subcellularLocation>
        <location evidence="1">Membrane</location>
        <topology evidence="1">Multi-pass membrane protein</topology>
    </subcellularLocation>
</comment>
<keyword evidence="3 6" id="KW-0812">Transmembrane</keyword>
<evidence type="ECO:0000256" key="2">
    <source>
        <dbReference type="ARBA" id="ARBA00007524"/>
    </source>
</evidence>
<keyword evidence="5 6" id="KW-0472">Membrane</keyword>